<dbReference type="EMBL" id="WSQA01000003">
    <property type="protein sequence ID" value="MVZ61333.1"/>
    <property type="molecule type" value="Genomic_DNA"/>
</dbReference>
<name>A0A6N8KV33_9SPHI</name>
<comment type="caution">
    <text evidence="1">The sequence shown here is derived from an EMBL/GenBank/DDBJ whole genome shotgun (WGS) entry which is preliminary data.</text>
</comment>
<dbReference type="OrthoDB" id="9787772at2"/>
<dbReference type="AlphaFoldDB" id="A0A6N8KV33"/>
<dbReference type="RefSeq" id="WP_160367975.1">
    <property type="nucleotide sequence ID" value="NZ_WSQA01000003.1"/>
</dbReference>
<keyword evidence="2" id="KW-1185">Reference proteome</keyword>
<gene>
    <name evidence="1" type="ORF">GQF63_04790</name>
</gene>
<accession>A0A6N8KV33</accession>
<organism evidence="1 2">
    <name type="scientific">Sphingobacterium humi</name>
    <dbReference type="NCBI Taxonomy" id="1796905"/>
    <lineage>
        <taxon>Bacteria</taxon>
        <taxon>Pseudomonadati</taxon>
        <taxon>Bacteroidota</taxon>
        <taxon>Sphingobacteriia</taxon>
        <taxon>Sphingobacteriales</taxon>
        <taxon>Sphingobacteriaceae</taxon>
        <taxon>Sphingobacterium</taxon>
    </lineage>
</organism>
<reference evidence="1 2" key="1">
    <citation type="submission" date="2019-12" db="EMBL/GenBank/DDBJ databases">
        <authorList>
            <person name="Dong K."/>
        </authorList>
    </citation>
    <scope>NUCLEOTIDE SEQUENCE [LARGE SCALE GENOMIC DNA]</scope>
    <source>
        <strain evidence="1 2">JCM 31225</strain>
    </source>
</reference>
<evidence type="ECO:0000313" key="1">
    <source>
        <dbReference type="EMBL" id="MVZ61333.1"/>
    </source>
</evidence>
<protein>
    <recommendedName>
        <fullName evidence="3">Iron complex transport system substrate-binding protein</fullName>
    </recommendedName>
</protein>
<dbReference type="Proteomes" id="UP000435036">
    <property type="component" value="Unassembled WGS sequence"/>
</dbReference>
<evidence type="ECO:0008006" key="3">
    <source>
        <dbReference type="Google" id="ProtNLM"/>
    </source>
</evidence>
<sequence>MNREMLDLTYYSAIAEDLQQHNPEAYEILDEEIHIILHKLKFIPQESRPVTQVIPLGASLPGDYLQELLLVAGAQHNEYAVALDDVELLIFIDETNSYLSTLPAQLQETFANCKAVKNNKIFIIQKANFAQDRKDYLQDIEILAEIIQSKYFIFGHEGEYWVKFDIG</sequence>
<proteinExistence type="predicted"/>
<evidence type="ECO:0000313" key="2">
    <source>
        <dbReference type="Proteomes" id="UP000435036"/>
    </source>
</evidence>